<dbReference type="PANTHER" id="PTHR30435:SF18">
    <property type="entry name" value="FLAGELLAR BASAL-BODY ROD PROTEIN FLGF"/>
    <property type="match status" value="1"/>
</dbReference>
<proteinExistence type="inferred from homology"/>
<feature type="domain" description="Flagellar basal-body/hook protein C-terminal" evidence="7">
    <location>
        <begin position="198"/>
        <end position="242"/>
    </location>
</feature>
<gene>
    <name evidence="9" type="primary">flgF</name>
    <name evidence="9" type="ORF">JM946_26540</name>
</gene>
<evidence type="ECO:0000259" key="8">
    <source>
        <dbReference type="Pfam" id="PF22692"/>
    </source>
</evidence>
<keyword evidence="3 6" id="KW-0975">Bacterial flagellum</keyword>
<dbReference type="InterPro" id="IPR053967">
    <property type="entry name" value="LlgE_F_G-like_D1"/>
</dbReference>
<dbReference type="SUPFAM" id="SSF117143">
    <property type="entry name" value="Flagellar hook protein flgE"/>
    <property type="match status" value="1"/>
</dbReference>
<dbReference type="InterPro" id="IPR012836">
    <property type="entry name" value="FlgF"/>
</dbReference>
<keyword evidence="10" id="KW-1185">Reference proteome</keyword>
<comment type="similarity">
    <text evidence="2 6">Belongs to the flagella basal body rod proteins family.</text>
</comment>
<evidence type="ECO:0000256" key="2">
    <source>
        <dbReference type="ARBA" id="ARBA00009677"/>
    </source>
</evidence>
<protein>
    <recommendedName>
        <fullName evidence="5 6">Flagellar basal-body rod protein FlgF</fullName>
    </recommendedName>
</protein>
<dbReference type="Pfam" id="PF06429">
    <property type="entry name" value="Flg_bbr_C"/>
    <property type="match status" value="1"/>
</dbReference>
<evidence type="ECO:0000259" key="7">
    <source>
        <dbReference type="Pfam" id="PF06429"/>
    </source>
</evidence>
<dbReference type="NCBIfam" id="TIGR03506">
    <property type="entry name" value="FlgEFG_subfam"/>
    <property type="match status" value="1"/>
</dbReference>
<dbReference type="NCBIfam" id="NF009280">
    <property type="entry name" value="PRK12640.1"/>
    <property type="match status" value="1"/>
</dbReference>
<dbReference type="InterPro" id="IPR037925">
    <property type="entry name" value="FlgE/F/G-like"/>
</dbReference>
<dbReference type="EMBL" id="JAEVLS010000008">
    <property type="protein sequence ID" value="MBM0108305.1"/>
    <property type="molecule type" value="Genomic_DNA"/>
</dbReference>
<evidence type="ECO:0000313" key="9">
    <source>
        <dbReference type="EMBL" id="MBM0108305.1"/>
    </source>
</evidence>
<comment type="subcellular location">
    <subcellularLocation>
        <location evidence="1 6">Bacterial flagellum basal body</location>
    </subcellularLocation>
</comment>
<dbReference type="NCBIfam" id="TIGR02490">
    <property type="entry name" value="flgF"/>
    <property type="match status" value="1"/>
</dbReference>
<comment type="subunit">
    <text evidence="4 6">The basal body constitutes a major portion of the flagellar organelle and consists of five rings (E,L,P,S, and M) mounted on a central rod. The rod consists of about 26 subunits of FlgG in the distal portion, and FlgB, FlgC and FlgF are thought to build up the proximal portion of the rod with about 6 subunits each.</text>
</comment>
<evidence type="ECO:0000256" key="3">
    <source>
        <dbReference type="ARBA" id="ARBA00023143"/>
    </source>
</evidence>
<keyword evidence="9" id="KW-0966">Cell projection</keyword>
<dbReference type="PANTHER" id="PTHR30435">
    <property type="entry name" value="FLAGELLAR PROTEIN"/>
    <property type="match status" value="1"/>
</dbReference>
<name>A0ABS1X4Z2_9GAMM</name>
<dbReference type="InterPro" id="IPR010930">
    <property type="entry name" value="Flg_bb/hook_C_dom"/>
</dbReference>
<dbReference type="Pfam" id="PF22692">
    <property type="entry name" value="LlgE_F_G_D1"/>
    <property type="match status" value="1"/>
</dbReference>
<evidence type="ECO:0000256" key="1">
    <source>
        <dbReference type="ARBA" id="ARBA00004117"/>
    </source>
</evidence>
<feature type="domain" description="Flagellar hook protein FlgE/F/G-like D1" evidence="8">
    <location>
        <begin position="82"/>
        <end position="146"/>
    </location>
</feature>
<reference evidence="9 10" key="1">
    <citation type="journal article" date="2021" name="Int. J. Syst. Evol. Microbiol.">
        <title>Steroidobacter gossypii sp. nov., isolated from soil of cotton cropping field.</title>
        <authorList>
            <person name="Huang R."/>
            <person name="Yang S."/>
            <person name="Zhen C."/>
            <person name="Liu W."/>
        </authorList>
    </citation>
    <scope>NUCLEOTIDE SEQUENCE [LARGE SCALE GENOMIC DNA]</scope>
    <source>
        <strain evidence="9 10">S1-65</strain>
    </source>
</reference>
<keyword evidence="9" id="KW-0282">Flagellum</keyword>
<sequence length="247" mass="25667">MDRFLYISMSGAKETLRAQTANNHNLANASTTGFRADMSAFQSRAVAGSGYASRAYATNSTTGWDPTQGALIATGRELDVGINGPGWIAVLGRDGREAYTRAGDLRVDPNGMLMTGTGLQVMGEGGPISVPPNMSATIGADGTISVIPLGQGAETTAMIGRIKLVNPPDAEMVRGEDGLFRSATGADLPADASVKLVTGSLETSNVNTADAMVNMIELARRFDLQVKAMRTAEENAATAAQLLRGGI</sequence>
<evidence type="ECO:0000256" key="4">
    <source>
        <dbReference type="ARBA" id="ARBA00038560"/>
    </source>
</evidence>
<dbReference type="RefSeq" id="WP_203170468.1">
    <property type="nucleotide sequence ID" value="NZ_JAEVLS010000008.1"/>
</dbReference>
<evidence type="ECO:0000313" key="10">
    <source>
        <dbReference type="Proteomes" id="UP000661077"/>
    </source>
</evidence>
<dbReference type="Proteomes" id="UP000661077">
    <property type="component" value="Unassembled WGS sequence"/>
</dbReference>
<comment type="caution">
    <text evidence="9">The sequence shown here is derived from an EMBL/GenBank/DDBJ whole genome shotgun (WGS) entry which is preliminary data.</text>
</comment>
<dbReference type="InterPro" id="IPR020013">
    <property type="entry name" value="Flagellar_FlgE/F/G"/>
</dbReference>
<organism evidence="9 10">
    <name type="scientific">Steroidobacter gossypii</name>
    <dbReference type="NCBI Taxonomy" id="2805490"/>
    <lineage>
        <taxon>Bacteria</taxon>
        <taxon>Pseudomonadati</taxon>
        <taxon>Pseudomonadota</taxon>
        <taxon>Gammaproteobacteria</taxon>
        <taxon>Steroidobacterales</taxon>
        <taxon>Steroidobacteraceae</taxon>
        <taxon>Steroidobacter</taxon>
    </lineage>
</organism>
<evidence type="ECO:0000256" key="6">
    <source>
        <dbReference type="RuleBase" id="RU362116"/>
    </source>
</evidence>
<evidence type="ECO:0000256" key="5">
    <source>
        <dbReference type="ARBA" id="ARBA00040228"/>
    </source>
</evidence>
<accession>A0ABS1X4Z2</accession>
<keyword evidence="9" id="KW-0969">Cilium</keyword>